<dbReference type="Gene3D" id="2.170.150.40">
    <property type="entry name" value="Domain of unknown function (DUF427)"/>
    <property type="match status" value="1"/>
</dbReference>
<dbReference type="EMBL" id="MSTI01000151">
    <property type="protein sequence ID" value="OLV16246.1"/>
    <property type="molecule type" value="Genomic_DNA"/>
</dbReference>
<gene>
    <name evidence="2" type="ORF">BOO71_0012586</name>
</gene>
<dbReference type="STRING" id="249408.BOO71_0012586"/>
<evidence type="ECO:0000313" key="3">
    <source>
        <dbReference type="Proteomes" id="UP000186607"/>
    </source>
</evidence>
<dbReference type="InterPro" id="IPR038694">
    <property type="entry name" value="DUF427_sf"/>
</dbReference>
<proteinExistence type="predicted"/>
<accession>A0A1U7NTK5</accession>
<dbReference type="Proteomes" id="UP000186607">
    <property type="component" value="Unassembled WGS sequence"/>
</dbReference>
<name>A0A1U7NTK5_9DEIO</name>
<keyword evidence="3" id="KW-1185">Reference proteome</keyword>
<organism evidence="2 3">
    <name type="scientific">Deinococcus marmoris</name>
    <dbReference type="NCBI Taxonomy" id="249408"/>
    <lineage>
        <taxon>Bacteria</taxon>
        <taxon>Thermotogati</taxon>
        <taxon>Deinococcota</taxon>
        <taxon>Deinococci</taxon>
        <taxon>Deinococcales</taxon>
        <taxon>Deinococcaceae</taxon>
        <taxon>Deinococcus</taxon>
    </lineage>
</organism>
<protein>
    <recommendedName>
        <fullName evidence="1">DUF427 domain-containing protein</fullName>
    </recommendedName>
</protein>
<comment type="caution">
    <text evidence="2">The sequence shown here is derived from an EMBL/GenBank/DDBJ whole genome shotgun (WGS) entry which is preliminary data.</text>
</comment>
<evidence type="ECO:0000313" key="2">
    <source>
        <dbReference type="EMBL" id="OLV16246.1"/>
    </source>
</evidence>
<sequence>MKKVDAWYLEDDLGYAHPRDPYQRVDVQRTSRHVLVRVGDTQIAETLAPAMLFETSLAPRFYLPPDAVRPGFLVKSETVSECPYKGDGQHWHVVVDGQRIADAAWSLTTPLGDALMIPHWFSFYPEKLTVEVDGEQLHS</sequence>
<dbReference type="PANTHER" id="PTHR34310">
    <property type="entry name" value="DUF427 DOMAIN PROTEIN (AFU_ORTHOLOGUE AFUA_3G02220)"/>
    <property type="match status" value="1"/>
</dbReference>
<dbReference type="PANTHER" id="PTHR34310:SF9">
    <property type="entry name" value="BLR5716 PROTEIN"/>
    <property type="match status" value="1"/>
</dbReference>
<feature type="domain" description="DUF427" evidence="1">
    <location>
        <begin position="36"/>
        <end position="126"/>
    </location>
</feature>
<evidence type="ECO:0000259" key="1">
    <source>
        <dbReference type="Pfam" id="PF04248"/>
    </source>
</evidence>
<dbReference type="Pfam" id="PF04248">
    <property type="entry name" value="NTP_transf_9"/>
    <property type="match status" value="1"/>
</dbReference>
<dbReference type="InterPro" id="IPR007361">
    <property type="entry name" value="DUF427"/>
</dbReference>
<reference evidence="2 3" key="1">
    <citation type="submission" date="2017-01" db="EMBL/GenBank/DDBJ databases">
        <title>Genome Analysis of Deinococcus marmoris KOPRI26562.</title>
        <authorList>
            <person name="Kim J.H."/>
            <person name="Oh H.-M."/>
        </authorList>
    </citation>
    <scope>NUCLEOTIDE SEQUENCE [LARGE SCALE GENOMIC DNA]</scope>
    <source>
        <strain evidence="2 3">KOPRI26562</strain>
    </source>
</reference>
<dbReference type="AlphaFoldDB" id="A0A1U7NTK5"/>